<name>A0A024FYC1_9STRA</name>
<comment type="caution">
    <text evidence="2">The sequence shown here is derived from an EMBL/GenBank/DDBJ whole genome shotgun (WGS) entry which is preliminary data.</text>
</comment>
<organism evidence="2 3">
    <name type="scientific">Albugo candida</name>
    <dbReference type="NCBI Taxonomy" id="65357"/>
    <lineage>
        <taxon>Eukaryota</taxon>
        <taxon>Sar</taxon>
        <taxon>Stramenopiles</taxon>
        <taxon>Oomycota</taxon>
        <taxon>Peronosporomycetes</taxon>
        <taxon>Albuginales</taxon>
        <taxon>Albuginaceae</taxon>
        <taxon>Albugo</taxon>
    </lineage>
</organism>
<evidence type="ECO:0000313" key="3">
    <source>
        <dbReference type="Proteomes" id="UP000053237"/>
    </source>
</evidence>
<protein>
    <submittedName>
        <fullName evidence="2">Uncharacterized protein</fullName>
    </submittedName>
</protein>
<keyword evidence="1" id="KW-0812">Transmembrane</keyword>
<keyword evidence="3" id="KW-1185">Reference proteome</keyword>
<keyword evidence="1" id="KW-0472">Membrane</keyword>
<gene>
    <name evidence="2" type="ORF">BN9_132850</name>
</gene>
<dbReference type="InParanoid" id="A0A024FYC1"/>
<evidence type="ECO:0000313" key="2">
    <source>
        <dbReference type="EMBL" id="CCI11669.1"/>
    </source>
</evidence>
<sequence length="150" mass="17271">MINRMSLSSTISSLASWPRLFSAAGMRQNLSISLPYNSSYYFLMQNKARWRAECLRKGKLHNEETAMLCAHCFILSLDTIRNGRCCYFAVLRPRFPSLLLEFVMCISVRIVYSVITNFVLKKWISVSIVELYCMLVVLSTVIFHLTVHSS</sequence>
<accession>A0A024FYC1</accession>
<feature type="transmembrane region" description="Helical" evidence="1">
    <location>
        <begin position="127"/>
        <end position="147"/>
    </location>
</feature>
<dbReference type="AlphaFoldDB" id="A0A024FYC1"/>
<reference evidence="2 3" key="1">
    <citation type="submission" date="2012-05" db="EMBL/GenBank/DDBJ databases">
        <title>Recombination and specialization in a pathogen metapopulation.</title>
        <authorList>
            <person name="Gardiner A."/>
            <person name="Kemen E."/>
            <person name="Schultz-Larsen T."/>
            <person name="MacLean D."/>
            <person name="Van Oosterhout C."/>
            <person name="Jones J.D.G."/>
        </authorList>
    </citation>
    <scope>NUCLEOTIDE SEQUENCE [LARGE SCALE GENOMIC DNA]</scope>
    <source>
        <strain evidence="2 3">Ac Nc2</strain>
    </source>
</reference>
<evidence type="ECO:0000256" key="1">
    <source>
        <dbReference type="SAM" id="Phobius"/>
    </source>
</evidence>
<dbReference type="EMBL" id="CAIX01001494">
    <property type="protein sequence ID" value="CCI11669.1"/>
    <property type="molecule type" value="Genomic_DNA"/>
</dbReference>
<proteinExistence type="predicted"/>
<feature type="transmembrane region" description="Helical" evidence="1">
    <location>
        <begin position="98"/>
        <end position="120"/>
    </location>
</feature>
<dbReference type="Proteomes" id="UP000053237">
    <property type="component" value="Unassembled WGS sequence"/>
</dbReference>
<keyword evidence="1" id="KW-1133">Transmembrane helix</keyword>